<name>A0A4Z2HLB9_9TELE</name>
<evidence type="ECO:0000256" key="1">
    <source>
        <dbReference type="SAM" id="MobiDB-lite"/>
    </source>
</evidence>
<dbReference type="AlphaFoldDB" id="A0A4Z2HLB9"/>
<sequence>MREGGREGGLSSAGKRRGNLGSRGKSGTTDANELKLPSTVHQMETCPRPGKDEAASVSLRCIPENKQIRGR</sequence>
<gene>
    <name evidence="2" type="ORF">EYF80_023945</name>
</gene>
<comment type="caution">
    <text evidence="2">The sequence shown here is derived from an EMBL/GenBank/DDBJ whole genome shotgun (WGS) entry which is preliminary data.</text>
</comment>
<organism evidence="2 3">
    <name type="scientific">Liparis tanakae</name>
    <name type="common">Tanaka's snailfish</name>
    <dbReference type="NCBI Taxonomy" id="230148"/>
    <lineage>
        <taxon>Eukaryota</taxon>
        <taxon>Metazoa</taxon>
        <taxon>Chordata</taxon>
        <taxon>Craniata</taxon>
        <taxon>Vertebrata</taxon>
        <taxon>Euteleostomi</taxon>
        <taxon>Actinopterygii</taxon>
        <taxon>Neopterygii</taxon>
        <taxon>Teleostei</taxon>
        <taxon>Neoteleostei</taxon>
        <taxon>Acanthomorphata</taxon>
        <taxon>Eupercaria</taxon>
        <taxon>Perciformes</taxon>
        <taxon>Cottioidei</taxon>
        <taxon>Cottales</taxon>
        <taxon>Liparidae</taxon>
        <taxon>Liparis</taxon>
    </lineage>
</organism>
<accession>A0A4Z2HLB9</accession>
<feature type="region of interest" description="Disordered" evidence="1">
    <location>
        <begin position="1"/>
        <end position="71"/>
    </location>
</feature>
<dbReference type="Proteomes" id="UP000314294">
    <property type="component" value="Unassembled WGS sequence"/>
</dbReference>
<reference evidence="2 3" key="1">
    <citation type="submission" date="2019-03" db="EMBL/GenBank/DDBJ databases">
        <title>First draft genome of Liparis tanakae, snailfish: a comprehensive survey of snailfish specific genes.</title>
        <authorList>
            <person name="Kim W."/>
            <person name="Song I."/>
            <person name="Jeong J.-H."/>
            <person name="Kim D."/>
            <person name="Kim S."/>
            <person name="Ryu S."/>
            <person name="Song J.Y."/>
            <person name="Lee S.K."/>
        </authorList>
    </citation>
    <scope>NUCLEOTIDE SEQUENCE [LARGE SCALE GENOMIC DNA]</scope>
    <source>
        <tissue evidence="2">Muscle</tissue>
    </source>
</reference>
<keyword evidence="3" id="KW-1185">Reference proteome</keyword>
<protein>
    <submittedName>
        <fullName evidence="2">Uncharacterized protein</fullName>
    </submittedName>
</protein>
<dbReference type="EMBL" id="SRLO01000229">
    <property type="protein sequence ID" value="TNN65793.1"/>
    <property type="molecule type" value="Genomic_DNA"/>
</dbReference>
<evidence type="ECO:0000313" key="3">
    <source>
        <dbReference type="Proteomes" id="UP000314294"/>
    </source>
</evidence>
<proteinExistence type="predicted"/>
<evidence type="ECO:0000313" key="2">
    <source>
        <dbReference type="EMBL" id="TNN65793.1"/>
    </source>
</evidence>